<protein>
    <recommendedName>
        <fullName evidence="1">DUF11 domain-containing protein</fullName>
    </recommendedName>
</protein>
<dbReference type="AlphaFoldDB" id="A0A6L5YJE3"/>
<name>A0A6L5YJE3_9FIRM</name>
<dbReference type="Pfam" id="PF01345">
    <property type="entry name" value="DUF11"/>
    <property type="match status" value="1"/>
</dbReference>
<organism evidence="2 3">
    <name type="scientific">Waltera intestinalis</name>
    <dbReference type="NCBI Taxonomy" id="2606635"/>
    <lineage>
        <taxon>Bacteria</taxon>
        <taxon>Bacillati</taxon>
        <taxon>Bacillota</taxon>
        <taxon>Clostridia</taxon>
        <taxon>Lachnospirales</taxon>
        <taxon>Lachnospiraceae</taxon>
        <taxon>Waltera</taxon>
    </lineage>
</organism>
<dbReference type="EMBL" id="VUMU01000010">
    <property type="protein sequence ID" value="MST58391.1"/>
    <property type="molecule type" value="Genomic_DNA"/>
</dbReference>
<evidence type="ECO:0000313" key="2">
    <source>
        <dbReference type="EMBL" id="MST58391.1"/>
    </source>
</evidence>
<sequence length="283" mass="29194">MARFTNQAQLRYGNEITNSNIAVGEITEVLSATKTAVRDTYGQNENVTYVISIVNSGTTAFNGITVTDNLGEYLFNARELTPLTYIPGTVKYYANGILQATPAVTAGPPLTITGITVPAGGNVTLTYEAEVNSYAPLAAEASITNTATIAGAGVTPVTVNETVNAVSGPLLTITKSVSPVPVTENGTLTYTFLIQNLGNTAADAATGVVITDTFNPVLENLSVNFNGTAWAEGTNYTYDTTTGLFTGTAGGITVPAATYTQDPVTGAWGINPGVSTLVISGTV</sequence>
<dbReference type="NCBIfam" id="TIGR01451">
    <property type="entry name" value="B_ant_repeat"/>
    <property type="match status" value="2"/>
</dbReference>
<gene>
    <name evidence="2" type="ORF">FYJ59_09095</name>
</gene>
<dbReference type="InterPro" id="IPR047589">
    <property type="entry name" value="DUF11_rpt"/>
</dbReference>
<evidence type="ECO:0000313" key="3">
    <source>
        <dbReference type="Proteomes" id="UP000476055"/>
    </source>
</evidence>
<proteinExistence type="predicted"/>
<dbReference type="RefSeq" id="WP_154496564.1">
    <property type="nucleotide sequence ID" value="NZ_VUMU01000010.1"/>
</dbReference>
<accession>A0A6L5YJE3</accession>
<evidence type="ECO:0000259" key="1">
    <source>
        <dbReference type="Pfam" id="PF01345"/>
    </source>
</evidence>
<feature type="domain" description="DUF11" evidence="1">
    <location>
        <begin position="30"/>
        <end position="163"/>
    </location>
</feature>
<dbReference type="Proteomes" id="UP000476055">
    <property type="component" value="Unassembled WGS sequence"/>
</dbReference>
<reference evidence="2 3" key="1">
    <citation type="submission" date="2019-08" db="EMBL/GenBank/DDBJ databases">
        <title>In-depth cultivation of the pig gut microbiome towards novel bacterial diversity and tailored functional studies.</title>
        <authorList>
            <person name="Wylensek D."/>
            <person name="Hitch T.C.A."/>
            <person name="Clavel T."/>
        </authorList>
    </citation>
    <scope>NUCLEOTIDE SEQUENCE [LARGE SCALE GENOMIC DNA]</scope>
    <source>
        <strain evidence="2 3">WCA3-601-WT-6H</strain>
    </source>
</reference>
<dbReference type="InterPro" id="IPR001434">
    <property type="entry name" value="OmcB-like_DUF11"/>
</dbReference>
<keyword evidence="3" id="KW-1185">Reference proteome</keyword>
<comment type="caution">
    <text evidence="2">The sequence shown here is derived from an EMBL/GenBank/DDBJ whole genome shotgun (WGS) entry which is preliminary data.</text>
</comment>